<dbReference type="Pfam" id="PF02709">
    <property type="entry name" value="Glyco_transf_7C"/>
    <property type="match status" value="1"/>
</dbReference>
<gene>
    <name evidence="4" type="ORF">H8B21_01530</name>
</gene>
<name>A0ABR7XM38_9SPHI</name>
<dbReference type="Pfam" id="PF00535">
    <property type="entry name" value="Glycos_transf_2"/>
    <property type="match status" value="1"/>
</dbReference>
<keyword evidence="5" id="KW-1185">Reference proteome</keyword>
<proteinExistence type="predicted"/>
<dbReference type="PANTHER" id="PTHR43685">
    <property type="entry name" value="GLYCOSYLTRANSFERASE"/>
    <property type="match status" value="1"/>
</dbReference>
<dbReference type="CDD" id="cd06420">
    <property type="entry name" value="GT2_Chondriotin_Pol_N"/>
    <property type="match status" value="1"/>
</dbReference>
<dbReference type="Proteomes" id="UP000651112">
    <property type="component" value="Unassembled WGS sequence"/>
</dbReference>
<evidence type="ECO:0000313" key="5">
    <source>
        <dbReference type="Proteomes" id="UP000651112"/>
    </source>
</evidence>
<dbReference type="InterPro" id="IPR050834">
    <property type="entry name" value="Glycosyltransf_2"/>
</dbReference>
<evidence type="ECO:0000313" key="4">
    <source>
        <dbReference type="EMBL" id="MBD1420238.1"/>
    </source>
</evidence>
<keyword evidence="1" id="KW-0808">Transferase</keyword>
<feature type="domain" description="Glycosyltransferase 2-like" evidence="2">
    <location>
        <begin position="6"/>
        <end position="111"/>
    </location>
</feature>
<dbReference type="PANTHER" id="PTHR43685:SF3">
    <property type="entry name" value="SLR2126 PROTEIN"/>
    <property type="match status" value="1"/>
</dbReference>
<feature type="domain" description="Galactosyltransferase C-terminal" evidence="3">
    <location>
        <begin position="164"/>
        <end position="232"/>
    </location>
</feature>
<dbReference type="InterPro" id="IPR027791">
    <property type="entry name" value="Galactosyl_T_C"/>
</dbReference>
<sequence length="272" mass="31560">MKTDCSLIISTYNWPEALELTLLSVLNQTILPEEVIIADDGSTSATKDLIMRMQNLFTVPLIHIWHEDKGFRLAAIRNKAFAKASTPYIVQIDGDIILHAKFIEDHLHIAQPGFLLQGSRVMLGKMYSKSLFEKKSTYINIWSPDIKRRENGFRIPLLSRYLLKKYKNKYPIYYARGANMSFWKQDLIEVNGYNENFEGWGHEDSDLTLRLMNKGVKKMIIKFAAIAYHLFHPEKKEKSHEERNKSILAASVKEKTIWNNFGLEKYLENGKS</sequence>
<protein>
    <submittedName>
        <fullName evidence="4">Glycosyltransferase family 2 protein</fullName>
    </submittedName>
</protein>
<dbReference type="InterPro" id="IPR029044">
    <property type="entry name" value="Nucleotide-diphossugar_trans"/>
</dbReference>
<dbReference type="InterPro" id="IPR001173">
    <property type="entry name" value="Glyco_trans_2-like"/>
</dbReference>
<reference evidence="4 5" key="1">
    <citation type="submission" date="2020-08" db="EMBL/GenBank/DDBJ databases">
        <title>Sphingobacterium sp. DN00404 isolated from aquaculture water.</title>
        <authorList>
            <person name="Zhang M."/>
        </authorList>
    </citation>
    <scope>NUCLEOTIDE SEQUENCE [LARGE SCALE GENOMIC DNA]</scope>
    <source>
        <strain evidence="4 5">KCTC 42746</strain>
    </source>
</reference>
<dbReference type="EMBL" id="JACNYL010000001">
    <property type="protein sequence ID" value="MBD1420238.1"/>
    <property type="molecule type" value="Genomic_DNA"/>
</dbReference>
<evidence type="ECO:0000259" key="2">
    <source>
        <dbReference type="Pfam" id="PF00535"/>
    </source>
</evidence>
<dbReference type="SUPFAM" id="SSF53448">
    <property type="entry name" value="Nucleotide-diphospho-sugar transferases"/>
    <property type="match status" value="1"/>
</dbReference>
<accession>A0ABR7XM38</accession>
<organism evidence="4 5">
    <name type="scientific">Sphingobacterium chuzhouense</name>
    <dbReference type="NCBI Taxonomy" id="1742264"/>
    <lineage>
        <taxon>Bacteria</taxon>
        <taxon>Pseudomonadati</taxon>
        <taxon>Bacteroidota</taxon>
        <taxon>Sphingobacteriia</taxon>
        <taxon>Sphingobacteriales</taxon>
        <taxon>Sphingobacteriaceae</taxon>
        <taxon>Sphingobacterium</taxon>
    </lineage>
</organism>
<comment type="caution">
    <text evidence="4">The sequence shown here is derived from an EMBL/GenBank/DDBJ whole genome shotgun (WGS) entry which is preliminary data.</text>
</comment>
<dbReference type="RefSeq" id="WP_190312028.1">
    <property type="nucleotide sequence ID" value="NZ_JACNYL010000001.1"/>
</dbReference>
<evidence type="ECO:0000256" key="1">
    <source>
        <dbReference type="ARBA" id="ARBA00022679"/>
    </source>
</evidence>
<evidence type="ECO:0000259" key="3">
    <source>
        <dbReference type="Pfam" id="PF02709"/>
    </source>
</evidence>
<dbReference type="Gene3D" id="3.90.550.10">
    <property type="entry name" value="Spore Coat Polysaccharide Biosynthesis Protein SpsA, Chain A"/>
    <property type="match status" value="1"/>
</dbReference>